<sequence length="237" mass="25884">MLYNMKSKTAKLLLQVALCLTSVPLSAQLIKVEGGVALSKQVLKEHDKTDISDIIIGYQFCVKADIPVSMTLCLQPGISLKQMGSTFFTTGNRNNIISDITTTTRVTYLQVPVSLIFRCDINPDMKVLFGTGTYAAYALKGRRQVLESNSRMEAVSVTSPLAGNDAANSIRRMDYGLVFTSGLDFANGLSINGQYQAGLCNLTPSGVTGKKITNQSFMMTLGYYINRKAFTKMLSSR</sequence>
<accession>A0A6N8J1P4</accession>
<keyword evidence="4" id="KW-1185">Reference proteome</keyword>
<proteinExistence type="predicted"/>
<dbReference type="Pfam" id="PF13568">
    <property type="entry name" value="OMP_b-brl_2"/>
    <property type="match status" value="1"/>
</dbReference>
<organism evidence="3 4">
    <name type="scientific">Chitinophaga oryziterrae</name>
    <dbReference type="NCBI Taxonomy" id="1031224"/>
    <lineage>
        <taxon>Bacteria</taxon>
        <taxon>Pseudomonadati</taxon>
        <taxon>Bacteroidota</taxon>
        <taxon>Chitinophagia</taxon>
        <taxon>Chitinophagales</taxon>
        <taxon>Chitinophagaceae</taxon>
        <taxon>Chitinophaga</taxon>
    </lineage>
</organism>
<name>A0A6N8J1P4_9BACT</name>
<protein>
    <submittedName>
        <fullName evidence="3">Outer membrane beta-barrel protein</fullName>
    </submittedName>
</protein>
<feature type="chain" id="PRO_5027086456" evidence="1">
    <location>
        <begin position="28"/>
        <end position="237"/>
    </location>
</feature>
<dbReference type="EMBL" id="WRXO01000001">
    <property type="protein sequence ID" value="MVT39100.1"/>
    <property type="molecule type" value="Genomic_DNA"/>
</dbReference>
<dbReference type="InterPro" id="IPR025665">
    <property type="entry name" value="Beta-barrel_OMP_2"/>
</dbReference>
<dbReference type="Proteomes" id="UP000468388">
    <property type="component" value="Unassembled WGS sequence"/>
</dbReference>
<evidence type="ECO:0000256" key="1">
    <source>
        <dbReference type="SAM" id="SignalP"/>
    </source>
</evidence>
<feature type="domain" description="Outer membrane protein beta-barrel" evidence="2">
    <location>
        <begin position="30"/>
        <end position="202"/>
    </location>
</feature>
<keyword evidence="1" id="KW-0732">Signal</keyword>
<evidence type="ECO:0000313" key="3">
    <source>
        <dbReference type="EMBL" id="MVT39100.1"/>
    </source>
</evidence>
<reference evidence="3 4" key="1">
    <citation type="submission" date="2019-12" db="EMBL/GenBank/DDBJ databases">
        <title>The draft genomic sequence of strain Chitinophaga oryziterrae JCM 16595.</title>
        <authorList>
            <person name="Zhang X."/>
        </authorList>
    </citation>
    <scope>NUCLEOTIDE SEQUENCE [LARGE SCALE GENOMIC DNA]</scope>
    <source>
        <strain evidence="3 4">JCM 16595</strain>
    </source>
</reference>
<feature type="signal peptide" evidence="1">
    <location>
        <begin position="1"/>
        <end position="27"/>
    </location>
</feature>
<evidence type="ECO:0000313" key="4">
    <source>
        <dbReference type="Proteomes" id="UP000468388"/>
    </source>
</evidence>
<comment type="caution">
    <text evidence="3">The sequence shown here is derived from an EMBL/GenBank/DDBJ whole genome shotgun (WGS) entry which is preliminary data.</text>
</comment>
<evidence type="ECO:0000259" key="2">
    <source>
        <dbReference type="Pfam" id="PF13568"/>
    </source>
</evidence>
<dbReference type="AlphaFoldDB" id="A0A6N8J1P4"/>
<gene>
    <name evidence="3" type="ORF">GO495_00770</name>
</gene>